<protein>
    <submittedName>
        <fullName evidence="2">Uncharacterized protein</fullName>
    </submittedName>
</protein>
<keyword evidence="1" id="KW-0732">Signal</keyword>
<evidence type="ECO:0000313" key="3">
    <source>
        <dbReference type="Proteomes" id="UP000780801"/>
    </source>
</evidence>
<dbReference type="Proteomes" id="UP000780801">
    <property type="component" value="Unassembled WGS sequence"/>
</dbReference>
<evidence type="ECO:0000256" key="1">
    <source>
        <dbReference type="SAM" id="SignalP"/>
    </source>
</evidence>
<proteinExistence type="predicted"/>
<reference evidence="2" key="1">
    <citation type="journal article" date="2020" name="Fungal Divers.">
        <title>Resolving the Mortierellaceae phylogeny through synthesis of multi-gene phylogenetics and phylogenomics.</title>
        <authorList>
            <person name="Vandepol N."/>
            <person name="Liber J."/>
            <person name="Desiro A."/>
            <person name="Na H."/>
            <person name="Kennedy M."/>
            <person name="Barry K."/>
            <person name="Grigoriev I.V."/>
            <person name="Miller A.N."/>
            <person name="O'Donnell K."/>
            <person name="Stajich J.E."/>
            <person name="Bonito G."/>
        </authorList>
    </citation>
    <scope>NUCLEOTIDE SEQUENCE</scope>
    <source>
        <strain evidence="2">KOD1015</strain>
    </source>
</reference>
<dbReference type="AlphaFoldDB" id="A0A9P6FSB5"/>
<name>A0A9P6FSB5_9FUNG</name>
<comment type="caution">
    <text evidence="2">The sequence shown here is derived from an EMBL/GenBank/DDBJ whole genome shotgun (WGS) entry which is preliminary data.</text>
</comment>
<dbReference type="EMBL" id="JAABOA010001986">
    <property type="protein sequence ID" value="KAF9580559.1"/>
    <property type="molecule type" value="Genomic_DNA"/>
</dbReference>
<keyword evidence="3" id="KW-1185">Reference proteome</keyword>
<evidence type="ECO:0000313" key="2">
    <source>
        <dbReference type="EMBL" id="KAF9580559.1"/>
    </source>
</evidence>
<feature type="chain" id="PRO_5040133488" evidence="1">
    <location>
        <begin position="22"/>
        <end position="114"/>
    </location>
</feature>
<feature type="signal peptide" evidence="1">
    <location>
        <begin position="1"/>
        <end position="21"/>
    </location>
</feature>
<gene>
    <name evidence="2" type="ORF">BGW38_002735</name>
</gene>
<sequence>MKSFVVLFLLVAMAQMATVMAKVCLCDGGVHHRQGDRSNGCHKGYCWAFCQGAGCALTVYQNEWCYTSLDYSQSFNYMKCNTDADCTKHAKTYCAGSCTVSPFGVGSPDFDKYC</sequence>
<accession>A0A9P6FSB5</accession>
<organism evidence="2 3">
    <name type="scientific">Lunasporangiospora selenospora</name>
    <dbReference type="NCBI Taxonomy" id="979761"/>
    <lineage>
        <taxon>Eukaryota</taxon>
        <taxon>Fungi</taxon>
        <taxon>Fungi incertae sedis</taxon>
        <taxon>Mucoromycota</taxon>
        <taxon>Mortierellomycotina</taxon>
        <taxon>Mortierellomycetes</taxon>
        <taxon>Mortierellales</taxon>
        <taxon>Mortierellaceae</taxon>
        <taxon>Lunasporangiospora</taxon>
    </lineage>
</organism>